<dbReference type="Pfam" id="PF00023">
    <property type="entry name" value="Ank"/>
    <property type="match status" value="1"/>
</dbReference>
<dbReference type="KEGG" id="dpl:KGM_215741"/>
<evidence type="ECO:0000256" key="3">
    <source>
        <dbReference type="SAM" id="MobiDB-lite"/>
    </source>
</evidence>
<dbReference type="Pfam" id="PF02493">
    <property type="entry name" value="MORN"/>
    <property type="match status" value="2"/>
</dbReference>
<feature type="region of interest" description="Disordered" evidence="3">
    <location>
        <begin position="843"/>
        <end position="867"/>
    </location>
</feature>
<feature type="compositionally biased region" description="Basic and acidic residues" evidence="3">
    <location>
        <begin position="852"/>
        <end position="867"/>
    </location>
</feature>
<dbReference type="PANTHER" id="PTHR15897:SF2">
    <property type="entry name" value="ANKYRIN REPEAT AND MYND DOMAIN-CONTAINING PROTEIN 1"/>
    <property type="match status" value="1"/>
</dbReference>
<dbReference type="Pfam" id="PF12796">
    <property type="entry name" value="Ank_2"/>
    <property type="match status" value="1"/>
</dbReference>
<feature type="region of interest" description="Disordered" evidence="3">
    <location>
        <begin position="455"/>
        <end position="480"/>
    </location>
</feature>
<comment type="caution">
    <text evidence="4">The sequence shown here is derived from an EMBL/GenBank/DDBJ whole genome shotgun (WGS) entry which is preliminary data.</text>
</comment>
<protein>
    <submittedName>
        <fullName evidence="4">Ankyrin repeat and MYND domain-containing protein 1</fullName>
    </submittedName>
</protein>
<reference evidence="4 5" key="1">
    <citation type="journal article" date="2011" name="Cell">
        <title>The monarch butterfly genome yields insights into long-distance migration.</title>
        <authorList>
            <person name="Zhan S."/>
            <person name="Merlin C."/>
            <person name="Boore J.L."/>
            <person name="Reppert S.M."/>
        </authorList>
    </citation>
    <scope>NUCLEOTIDE SEQUENCE [LARGE SCALE GENOMIC DNA]</scope>
    <source>
        <strain evidence="4">F-2</strain>
    </source>
</reference>
<evidence type="ECO:0000313" key="4">
    <source>
        <dbReference type="EMBL" id="OWR45473.1"/>
    </source>
</evidence>
<keyword evidence="1" id="KW-0677">Repeat</keyword>
<dbReference type="Gene3D" id="2.20.110.10">
    <property type="entry name" value="Histone H3 K4-specific methyltransferase SET7/9 N-terminal domain"/>
    <property type="match status" value="1"/>
</dbReference>
<dbReference type="Proteomes" id="UP000007151">
    <property type="component" value="Unassembled WGS sequence"/>
</dbReference>
<proteinExistence type="predicted"/>
<organism evidence="4 5">
    <name type="scientific">Danaus plexippus plexippus</name>
    <dbReference type="NCBI Taxonomy" id="278856"/>
    <lineage>
        <taxon>Eukaryota</taxon>
        <taxon>Metazoa</taxon>
        <taxon>Ecdysozoa</taxon>
        <taxon>Arthropoda</taxon>
        <taxon>Hexapoda</taxon>
        <taxon>Insecta</taxon>
        <taxon>Pterygota</taxon>
        <taxon>Neoptera</taxon>
        <taxon>Endopterygota</taxon>
        <taxon>Lepidoptera</taxon>
        <taxon>Glossata</taxon>
        <taxon>Ditrysia</taxon>
        <taxon>Papilionoidea</taxon>
        <taxon>Nymphalidae</taxon>
        <taxon>Danainae</taxon>
        <taxon>Danaini</taxon>
        <taxon>Danaina</taxon>
        <taxon>Danaus</taxon>
        <taxon>Danaus</taxon>
    </lineage>
</organism>
<evidence type="ECO:0000313" key="5">
    <source>
        <dbReference type="Proteomes" id="UP000007151"/>
    </source>
</evidence>
<dbReference type="InParanoid" id="A0A212EVG1"/>
<dbReference type="SMART" id="SM00698">
    <property type="entry name" value="MORN"/>
    <property type="match status" value="2"/>
</dbReference>
<dbReference type="InterPro" id="IPR003409">
    <property type="entry name" value="MORN"/>
</dbReference>
<dbReference type="STRING" id="278856.A0A212EVG1"/>
<evidence type="ECO:0000256" key="1">
    <source>
        <dbReference type="ARBA" id="ARBA00022737"/>
    </source>
</evidence>
<accession>A0A212EVG1</accession>
<dbReference type="PROSITE" id="PS50297">
    <property type="entry name" value="ANK_REP_REGION"/>
    <property type="match status" value="1"/>
</dbReference>
<dbReference type="PROSITE" id="PS50088">
    <property type="entry name" value="ANK_REPEAT"/>
    <property type="match status" value="1"/>
</dbReference>
<evidence type="ECO:0000256" key="2">
    <source>
        <dbReference type="PROSITE-ProRule" id="PRU00023"/>
    </source>
</evidence>
<name>A0A212EVG1_DANPL</name>
<dbReference type="eggNOG" id="ENOG502QQJP">
    <property type="taxonomic scope" value="Eukaryota"/>
</dbReference>
<dbReference type="SMART" id="SM00248">
    <property type="entry name" value="ANK"/>
    <property type="match status" value="6"/>
</dbReference>
<gene>
    <name evidence="4" type="ORF">KGM_215741</name>
</gene>
<dbReference type="InterPro" id="IPR036770">
    <property type="entry name" value="Ankyrin_rpt-contain_sf"/>
</dbReference>
<dbReference type="InterPro" id="IPR053064">
    <property type="entry name" value="Ankyrin-MYND_domain-protein"/>
</dbReference>
<dbReference type="SUPFAM" id="SSF48403">
    <property type="entry name" value="Ankyrin repeat"/>
    <property type="match status" value="1"/>
</dbReference>
<dbReference type="SUPFAM" id="SSF82185">
    <property type="entry name" value="Histone H3 K4-specific methyltransferase SET7/9 N-terminal domain"/>
    <property type="match status" value="1"/>
</dbReference>
<keyword evidence="2" id="KW-0040">ANK repeat</keyword>
<sequence>MINICEPIATVKEKTWKYQQYYIGERDEEDRRSGEGENTWTGAKSLEWYAGRFIRNTMHGVGDYHWRFLGPENTFVTYEGHFYCNSMHGYGIMSYPDGKTFSGLFSNNVRFGPGVESHSDVTENVGLWRGNKLIRLAWRPEAPCVTPDFLTNPNGQIAVEQFRTVLTTEIETVGEVNNALELLKQKGADPRVAMEKWMKLFPKNCTDLASKLCQIDIFDRDYYKGKIYALQEVEKVPEREETLKIDQNLNENTPQDVCTFYAWNNSSIMINLMKHCYKHERQRNITRINLKSILSGPRSNFKPTGNHEVNCRSLLMASYLGYITEVAELINTDKVLPDVSDIQGNTAVMYAAVGDQIEVIHFLVEAGANINYYNDCCCTPLGVLLMRYACTQRDISHNAMVQALLPSTTFAPPAIEPNIVEWNIVRELTCQSPGNLLTKSPSKITRNLSSKKVKSLMSIKDQPTSKRKQTDAGLPKVSEPDYETEEALMKQMKNETDEKILYNNLNREYCIKITDDFTLPFGTNNNQYIFDISDMVKEIDSFDEELKKPVEKNPKKVISKVIKDTMKISKDLMWQNDEIQSIDSEQKLKNDKLSRIMQTITQLLADGADPKLVKCPQPALFIAVMSNSSDLIRSLMKSGADINEIYPQVYHYTPLDIAISRPYNTENLEIVATLLECGADTRHLLKYQQEDKEPDVPEIFTPGPTLFHAVLARKVDNVGEEDIRRQLVELLLQYNCDPIAQFKGSSAIDVAMNHNFDLLDVFIKNPNTNLNAKINSFNQSILIKMFSNPFFRNAPSGSRLQTFTNLLSYGADPLIECQNGEQIYSNIFVFAKKTLSEMENAPGKISPTVAKQDSKVKKADKPKKEDRLSTKSIAKMAVDDIEDYRQAIEQVTDCARLIYIRWLQSRLVKEMVKVIDRYKHRQWNMIFKEFKDTRGHGLWLTPQRSLEIWSILSKTRKKAYNDERNLRHLLCITIYVSWKSFEPLKNIKLSVTPLTASLKSVIETDVTRMLRQYRRNIKSSDIKPWEYSCVKPELMKDIKKFNICFECALPFEQDKIVCSWCKLVSFCSYECIKMNIERANCHPCSDFLKLKYFPSPDVSSTFI</sequence>
<keyword evidence="5" id="KW-1185">Reference proteome</keyword>
<dbReference type="PANTHER" id="PTHR15897">
    <property type="entry name" value="ANKYRIN REPEAT AND MYND DOMAIN PROTEIN 1"/>
    <property type="match status" value="1"/>
</dbReference>
<dbReference type="Gene3D" id="1.25.40.20">
    <property type="entry name" value="Ankyrin repeat-containing domain"/>
    <property type="match status" value="2"/>
</dbReference>
<dbReference type="InterPro" id="IPR002110">
    <property type="entry name" value="Ankyrin_rpt"/>
</dbReference>
<dbReference type="AlphaFoldDB" id="A0A212EVG1"/>
<feature type="repeat" description="ANK" evidence="2">
    <location>
        <begin position="343"/>
        <end position="375"/>
    </location>
</feature>
<dbReference type="EMBL" id="AGBW02012195">
    <property type="protein sequence ID" value="OWR45473.1"/>
    <property type="molecule type" value="Genomic_DNA"/>
</dbReference>